<dbReference type="SMR" id="M1K771"/>
<gene>
    <name evidence="2" type="ORF">ECU08_0360</name>
</gene>
<dbReference type="SUPFAM" id="SSF50969">
    <property type="entry name" value="YVTN repeat-like/Quinoprotein amine dehydrogenase"/>
    <property type="match status" value="1"/>
</dbReference>
<dbReference type="AlphaFoldDB" id="M1K771"/>
<protein>
    <submittedName>
        <fullName evidence="2">Ornithine decarboxylase</fullName>
    </submittedName>
</protein>
<dbReference type="InterPro" id="IPR011044">
    <property type="entry name" value="Quino_amine_DH_bsu"/>
</dbReference>
<evidence type="ECO:0000313" key="2">
    <source>
        <dbReference type="EMBL" id="AGE95067.1"/>
    </source>
</evidence>
<accession>M1K771</accession>
<feature type="region of interest" description="Disordered" evidence="1">
    <location>
        <begin position="1"/>
        <end position="63"/>
    </location>
</feature>
<evidence type="ECO:0000256" key="1">
    <source>
        <dbReference type="SAM" id="MobiDB-lite"/>
    </source>
</evidence>
<dbReference type="VEuPathDB" id="MicrosporidiaDB:AEWR_080330"/>
<dbReference type="VEuPathDB" id="MicrosporidiaDB:ECU08_0360"/>
<dbReference type="OMA" id="LENEATW"/>
<dbReference type="VEuPathDB" id="MicrosporidiaDB:M970_080330"/>
<proteinExistence type="predicted"/>
<name>M1K771_ENCCN</name>
<sequence>MSKSDKEDIDESGVSYEYTSSDSPETVSSEISEYEEEYFGEASEEESSKSSEAAAWEDSDDDEKLREEYKKTATWLDGKQAKKQVEARKKRLRFEYERHLFFSKCKIKQAKAHGEYLVVVDTYNNIYILRNFQVHKTLWIEMFGISDFVYTGGAILFSSSKQSNLKEVTFDGEVRNISIRAIEGIRRMISIGDSIYIVGEQLALLNSAYEVVEVIEGRFVDVAVSEDFVYAMCFSGEIVVLTPGLQILRKVSLEDKFDFRSIHFFASKVFVGMGMGMKVFDKEMNPIREFKNLKDEVTGFTGHGDYVVYGSRYTNSLKIVLPDIRCFSKFPFNTIRIPPIKVLDSDGRNVIICSGRSVSVLRIKLE</sequence>
<dbReference type="VEuPathDB" id="MicrosporidiaDB:AEWQ_080320"/>
<reference evidence="2" key="1">
    <citation type="journal article" date="2013" name="Eukaryot. Cell">
        <title>Extremely Reduced Levels of Heterozygosity in the Vertebrate Pathogen Encephalitozoon cuniculi.</title>
        <authorList>
            <person name="Selman M."/>
            <person name="Sak B."/>
            <person name="Kvac M."/>
            <person name="Farinelli L."/>
            <person name="Weiss L.M."/>
            <person name="Corradi N."/>
        </authorList>
    </citation>
    <scope>NUCLEOTIDE SEQUENCE</scope>
</reference>
<dbReference type="EMBL" id="KC513605">
    <property type="protein sequence ID" value="AGE95067.1"/>
    <property type="molecule type" value="Genomic_DNA"/>
</dbReference>
<organism evidence="2">
    <name type="scientific">Encephalitozoon cuniculi</name>
    <name type="common">Microsporidian parasite</name>
    <dbReference type="NCBI Taxonomy" id="6035"/>
    <lineage>
        <taxon>Eukaryota</taxon>
        <taxon>Fungi</taxon>
        <taxon>Fungi incertae sedis</taxon>
        <taxon>Microsporidia</taxon>
        <taxon>Unikaryonidae</taxon>
        <taxon>Encephalitozoon</taxon>
    </lineage>
</organism>
<feature type="compositionally biased region" description="Acidic residues" evidence="1">
    <location>
        <begin position="32"/>
        <end position="45"/>
    </location>
</feature>
<dbReference type="VEuPathDB" id="MicrosporidiaDB:AEWD_080280"/>